<sequence length="119" mass="14239">MKNKKEIIFWVSIFLVFVGWLYYRDSQKEKALMKSKYNFAVVSDKYHASRLGNYIEVYHFINGKIIDSERFDPKHCYGQVNIGDTILIKYAIDKPEIVELESCYWNREKYEKLIGRVPD</sequence>
<keyword evidence="1" id="KW-0472">Membrane</keyword>
<comment type="caution">
    <text evidence="2">The sequence shown here is derived from an EMBL/GenBank/DDBJ whole genome shotgun (WGS) entry which is preliminary data.</text>
</comment>
<evidence type="ECO:0000256" key="1">
    <source>
        <dbReference type="SAM" id="Phobius"/>
    </source>
</evidence>
<keyword evidence="1" id="KW-0812">Transmembrane</keyword>
<name>A0ABP3Y545_9FLAO</name>
<dbReference type="RefSeq" id="WP_343787754.1">
    <property type="nucleotide sequence ID" value="NZ_BAAAFH010000011.1"/>
</dbReference>
<protein>
    <submittedName>
        <fullName evidence="2">Uncharacterized protein</fullName>
    </submittedName>
</protein>
<organism evidence="2 3">
    <name type="scientific">Wandonia haliotis</name>
    <dbReference type="NCBI Taxonomy" id="574963"/>
    <lineage>
        <taxon>Bacteria</taxon>
        <taxon>Pseudomonadati</taxon>
        <taxon>Bacteroidota</taxon>
        <taxon>Flavobacteriia</taxon>
        <taxon>Flavobacteriales</taxon>
        <taxon>Crocinitomicaceae</taxon>
        <taxon>Wandonia</taxon>
    </lineage>
</organism>
<feature type="transmembrane region" description="Helical" evidence="1">
    <location>
        <begin position="7"/>
        <end position="23"/>
    </location>
</feature>
<keyword evidence="3" id="KW-1185">Reference proteome</keyword>
<gene>
    <name evidence="2" type="ORF">GCM10009118_22590</name>
</gene>
<dbReference type="Proteomes" id="UP001501126">
    <property type="component" value="Unassembled WGS sequence"/>
</dbReference>
<keyword evidence="1" id="KW-1133">Transmembrane helix</keyword>
<reference evidence="3" key="1">
    <citation type="journal article" date="2019" name="Int. J. Syst. Evol. Microbiol.">
        <title>The Global Catalogue of Microorganisms (GCM) 10K type strain sequencing project: providing services to taxonomists for standard genome sequencing and annotation.</title>
        <authorList>
            <consortium name="The Broad Institute Genomics Platform"/>
            <consortium name="The Broad Institute Genome Sequencing Center for Infectious Disease"/>
            <person name="Wu L."/>
            <person name="Ma J."/>
        </authorList>
    </citation>
    <scope>NUCLEOTIDE SEQUENCE [LARGE SCALE GENOMIC DNA]</scope>
    <source>
        <strain evidence="3">JCM 16083</strain>
    </source>
</reference>
<proteinExistence type="predicted"/>
<accession>A0ABP3Y545</accession>
<evidence type="ECO:0000313" key="3">
    <source>
        <dbReference type="Proteomes" id="UP001501126"/>
    </source>
</evidence>
<dbReference type="EMBL" id="BAAAFH010000011">
    <property type="protein sequence ID" value="GAA0875850.1"/>
    <property type="molecule type" value="Genomic_DNA"/>
</dbReference>
<evidence type="ECO:0000313" key="2">
    <source>
        <dbReference type="EMBL" id="GAA0875850.1"/>
    </source>
</evidence>